<evidence type="ECO:0000313" key="3">
    <source>
        <dbReference type="Proteomes" id="UP000694844"/>
    </source>
</evidence>
<gene>
    <name evidence="4" type="primary">LOC111128199</name>
</gene>
<feature type="compositionally biased region" description="Polar residues" evidence="1">
    <location>
        <begin position="64"/>
        <end position="79"/>
    </location>
</feature>
<keyword evidence="2" id="KW-0472">Membrane</keyword>
<keyword evidence="2" id="KW-1133">Transmembrane helix</keyword>
<protein>
    <submittedName>
        <fullName evidence="4">Uncharacterized protein LOC111128199</fullName>
    </submittedName>
</protein>
<feature type="region of interest" description="Disordered" evidence="1">
    <location>
        <begin position="59"/>
        <end position="79"/>
    </location>
</feature>
<sequence>METIKISQDKLTFAADLLIKTRILGAFFLPRVTKEMSNNVKYTPSTSATMGLEEIGIPEEAGQGSPNAKQNSNTKISGGRTTDIRDFCRNIIPVIAAIVCIIIFIAVVILVFHEYF</sequence>
<dbReference type="KEGG" id="cvn:111128199"/>
<name>A0A8B8DMJ4_CRAVI</name>
<dbReference type="RefSeq" id="XP_022329397.1">
    <property type="nucleotide sequence ID" value="XM_022473689.1"/>
</dbReference>
<proteinExistence type="predicted"/>
<dbReference type="AlphaFoldDB" id="A0A8B8DMJ4"/>
<dbReference type="GeneID" id="111128199"/>
<evidence type="ECO:0000256" key="1">
    <source>
        <dbReference type="SAM" id="MobiDB-lite"/>
    </source>
</evidence>
<evidence type="ECO:0000256" key="2">
    <source>
        <dbReference type="SAM" id="Phobius"/>
    </source>
</evidence>
<accession>A0A8B8DMJ4</accession>
<dbReference type="Proteomes" id="UP000694844">
    <property type="component" value="Chromosome 4"/>
</dbReference>
<evidence type="ECO:0000313" key="4">
    <source>
        <dbReference type="RefSeq" id="XP_022329397.1"/>
    </source>
</evidence>
<reference evidence="4" key="1">
    <citation type="submission" date="2025-08" db="UniProtKB">
        <authorList>
            <consortium name="RefSeq"/>
        </authorList>
    </citation>
    <scope>IDENTIFICATION</scope>
    <source>
        <tissue evidence="4">Whole sample</tissue>
    </source>
</reference>
<organism evidence="3 4">
    <name type="scientific">Crassostrea virginica</name>
    <name type="common">Eastern oyster</name>
    <dbReference type="NCBI Taxonomy" id="6565"/>
    <lineage>
        <taxon>Eukaryota</taxon>
        <taxon>Metazoa</taxon>
        <taxon>Spiralia</taxon>
        <taxon>Lophotrochozoa</taxon>
        <taxon>Mollusca</taxon>
        <taxon>Bivalvia</taxon>
        <taxon>Autobranchia</taxon>
        <taxon>Pteriomorphia</taxon>
        <taxon>Ostreida</taxon>
        <taxon>Ostreoidea</taxon>
        <taxon>Ostreidae</taxon>
        <taxon>Crassostrea</taxon>
    </lineage>
</organism>
<keyword evidence="2" id="KW-0812">Transmembrane</keyword>
<feature type="transmembrane region" description="Helical" evidence="2">
    <location>
        <begin position="90"/>
        <end position="112"/>
    </location>
</feature>
<keyword evidence="3" id="KW-1185">Reference proteome</keyword>